<evidence type="ECO:0000313" key="1">
    <source>
        <dbReference type="EMBL" id="CEP18569.1"/>
    </source>
</evidence>
<keyword evidence="2" id="KW-1185">Reference proteome</keyword>
<sequence length="130" mass="14706">MSHLHSSPFCSLCSGQVEEDLNHFLFSCPLKLQVWQSIFQTYISPLTLSDHALVHQLASLLACSDTPLPRVEQLPCTSLSADQIFACTLLAVWQAHWRMICDGILFLPHSVLQRTVLSLSRLEDELRPDF</sequence>
<accession>A0A0B7NU96</accession>
<protein>
    <recommendedName>
        <fullName evidence="3">Reverse transcriptase zinc-binding domain-containing protein</fullName>
    </recommendedName>
</protein>
<proteinExistence type="predicted"/>
<evidence type="ECO:0000313" key="2">
    <source>
        <dbReference type="Proteomes" id="UP000054107"/>
    </source>
</evidence>
<dbReference type="Proteomes" id="UP000054107">
    <property type="component" value="Unassembled WGS sequence"/>
</dbReference>
<reference evidence="1 2" key="1">
    <citation type="submission" date="2014-09" db="EMBL/GenBank/DDBJ databases">
        <authorList>
            <person name="Ellenberger Sabrina"/>
        </authorList>
    </citation>
    <scope>NUCLEOTIDE SEQUENCE [LARGE SCALE GENOMIC DNA]</scope>
    <source>
        <strain evidence="1 2">CBS 412.66</strain>
    </source>
</reference>
<dbReference type="EMBL" id="LN733868">
    <property type="protein sequence ID" value="CEP18569.1"/>
    <property type="molecule type" value="Genomic_DNA"/>
</dbReference>
<dbReference type="AlphaFoldDB" id="A0A0B7NU96"/>
<organism evidence="1 2">
    <name type="scientific">Parasitella parasitica</name>
    <dbReference type="NCBI Taxonomy" id="35722"/>
    <lineage>
        <taxon>Eukaryota</taxon>
        <taxon>Fungi</taxon>
        <taxon>Fungi incertae sedis</taxon>
        <taxon>Mucoromycota</taxon>
        <taxon>Mucoromycotina</taxon>
        <taxon>Mucoromycetes</taxon>
        <taxon>Mucorales</taxon>
        <taxon>Mucorineae</taxon>
        <taxon>Mucoraceae</taxon>
        <taxon>Parasitella</taxon>
    </lineage>
</organism>
<gene>
    <name evidence="1" type="primary">PARPA_12875.1 scaffold 45629</name>
</gene>
<name>A0A0B7NU96_9FUNG</name>
<evidence type="ECO:0008006" key="3">
    <source>
        <dbReference type="Google" id="ProtNLM"/>
    </source>
</evidence>
<dbReference type="OrthoDB" id="2232555at2759"/>